<gene>
    <name evidence="2" type="ORF">SAMN04488003_10164</name>
</gene>
<name>A0A1H7YBU1_9RHOB</name>
<dbReference type="Gene3D" id="1.10.1660.10">
    <property type="match status" value="1"/>
</dbReference>
<evidence type="ECO:0000313" key="3">
    <source>
        <dbReference type="Proteomes" id="UP000199585"/>
    </source>
</evidence>
<proteinExistence type="predicted"/>
<dbReference type="InterPro" id="IPR000551">
    <property type="entry name" value="MerR-type_HTH_dom"/>
</dbReference>
<dbReference type="PROSITE" id="PS50937">
    <property type="entry name" value="HTH_MERR_2"/>
    <property type="match status" value="1"/>
</dbReference>
<dbReference type="GO" id="GO:0003677">
    <property type="term" value="F:DNA binding"/>
    <property type="evidence" value="ECO:0007669"/>
    <property type="project" value="InterPro"/>
</dbReference>
<dbReference type="STRING" id="245187.SAMN04488003_10164"/>
<reference evidence="2 3" key="1">
    <citation type="submission" date="2016-10" db="EMBL/GenBank/DDBJ databases">
        <authorList>
            <person name="de Groot N.N."/>
        </authorList>
    </citation>
    <scope>NUCLEOTIDE SEQUENCE [LARGE SCALE GENOMIC DNA]</scope>
    <source>
        <strain evidence="2 3">DSM 16213</strain>
    </source>
</reference>
<dbReference type="AlphaFoldDB" id="A0A1H7YBU1"/>
<dbReference type="RefSeq" id="WP_089897513.1">
    <property type="nucleotide sequence ID" value="NZ_FOCI01000001.1"/>
</dbReference>
<dbReference type="Proteomes" id="UP000199585">
    <property type="component" value="Unassembled WGS sequence"/>
</dbReference>
<evidence type="ECO:0000259" key="1">
    <source>
        <dbReference type="PROSITE" id="PS50937"/>
    </source>
</evidence>
<dbReference type="Pfam" id="PF13411">
    <property type="entry name" value="MerR_1"/>
    <property type="match status" value="1"/>
</dbReference>
<evidence type="ECO:0000313" key="2">
    <source>
        <dbReference type="EMBL" id="SEM42659.1"/>
    </source>
</evidence>
<keyword evidence="3" id="KW-1185">Reference proteome</keyword>
<sequence>MAKAPDAFRTISEVAEQLDTPAHVLRFWESKFTQVKPVKRAGGRRYYRPDDMALLGGIKVLLHDQGMTIKGAQKVLRDQGIKSVMALARLPEDDVADTAVDQPATPSRGVTIDAVYTRQPLPADDGARADNVLSLTITGARHVAAPALRAVPMPAVAADAIPDATPVPATARNADAVPDVAPPRVLPDDPAPRGPVASRLLGDLVAIDPQTVMRRSDRIGPLVARLTRLHARMTAD</sequence>
<accession>A0A1H7YBU1</accession>
<protein>
    <submittedName>
        <fullName evidence="2">MerR HTH family regulatory protein</fullName>
    </submittedName>
</protein>
<dbReference type="SMART" id="SM00422">
    <property type="entry name" value="HTH_MERR"/>
    <property type="match status" value="1"/>
</dbReference>
<dbReference type="SUPFAM" id="SSF46955">
    <property type="entry name" value="Putative DNA-binding domain"/>
    <property type="match status" value="1"/>
</dbReference>
<dbReference type="GO" id="GO:0006355">
    <property type="term" value="P:regulation of DNA-templated transcription"/>
    <property type="evidence" value="ECO:0007669"/>
    <property type="project" value="InterPro"/>
</dbReference>
<feature type="domain" description="HTH merR-type" evidence="1">
    <location>
        <begin position="10"/>
        <end position="78"/>
    </location>
</feature>
<dbReference type="CDD" id="cd04765">
    <property type="entry name" value="HTH_MlrA-like_sg2"/>
    <property type="match status" value="1"/>
</dbReference>
<organism evidence="2 3">
    <name type="scientific">Loktanella fryxellensis</name>
    <dbReference type="NCBI Taxonomy" id="245187"/>
    <lineage>
        <taxon>Bacteria</taxon>
        <taxon>Pseudomonadati</taxon>
        <taxon>Pseudomonadota</taxon>
        <taxon>Alphaproteobacteria</taxon>
        <taxon>Rhodobacterales</taxon>
        <taxon>Roseobacteraceae</taxon>
        <taxon>Loktanella</taxon>
    </lineage>
</organism>
<dbReference type="EMBL" id="FOCI01000001">
    <property type="protein sequence ID" value="SEM42659.1"/>
    <property type="molecule type" value="Genomic_DNA"/>
</dbReference>
<dbReference type="OrthoDB" id="9810140at2"/>
<dbReference type="InterPro" id="IPR009061">
    <property type="entry name" value="DNA-bd_dom_put_sf"/>
</dbReference>